<dbReference type="Gene3D" id="3.30.40.10">
    <property type="entry name" value="Zinc/RING finger domain, C3HC4 (zinc finger)"/>
    <property type="match status" value="1"/>
</dbReference>
<dbReference type="SUPFAM" id="SSF57850">
    <property type="entry name" value="RING/U-box"/>
    <property type="match status" value="1"/>
</dbReference>
<name>A0A224XLL9_9HEMI</name>
<dbReference type="EMBL" id="GFTR01003040">
    <property type="protein sequence ID" value="JAW13386.1"/>
    <property type="molecule type" value="Transcribed_RNA"/>
</dbReference>
<feature type="region of interest" description="Disordered" evidence="5">
    <location>
        <begin position="33"/>
        <end position="68"/>
    </location>
</feature>
<evidence type="ECO:0000256" key="3">
    <source>
        <dbReference type="ARBA" id="ARBA00022833"/>
    </source>
</evidence>
<dbReference type="PROSITE" id="PS50089">
    <property type="entry name" value="ZF_RING_2"/>
    <property type="match status" value="1"/>
</dbReference>
<dbReference type="InterPro" id="IPR019787">
    <property type="entry name" value="Znf_PHD-finger"/>
</dbReference>
<dbReference type="PROSITE" id="PS50016">
    <property type="entry name" value="ZF_PHD_2"/>
    <property type="match status" value="1"/>
</dbReference>
<reference evidence="9" key="1">
    <citation type="journal article" date="2018" name="PLoS Negl. Trop. Dis.">
        <title>An insight into the salivary gland and fat body transcriptome of Panstrongylus lignarius (Hemiptera: Heteroptera), the main vector of Chagas disease in Peru.</title>
        <authorList>
            <person name="Nevoa J.C."/>
            <person name="Mendes M.T."/>
            <person name="da Silva M.V."/>
            <person name="Soares S.C."/>
            <person name="Oliveira C.J.F."/>
            <person name="Ribeiro J.M.C."/>
        </authorList>
    </citation>
    <scope>NUCLEOTIDE SEQUENCE</scope>
</reference>
<dbReference type="PANTHER" id="PTHR12360">
    <property type="entry name" value="NUCLEAR TRANSCRIPTION FACTOR, X-BOX BINDING 1 NFX1"/>
    <property type="match status" value="1"/>
</dbReference>
<keyword evidence="1" id="KW-0479">Metal-binding</keyword>
<dbReference type="InterPro" id="IPR019786">
    <property type="entry name" value="Zinc_finger_PHD-type_CS"/>
</dbReference>
<keyword evidence="6" id="KW-0472">Membrane</keyword>
<dbReference type="PANTHER" id="PTHR12360:SF12">
    <property type="entry name" value="TRANSCRIPTIONAL REPRESSOR NF-X1"/>
    <property type="match status" value="1"/>
</dbReference>
<evidence type="ECO:0000313" key="9">
    <source>
        <dbReference type="EMBL" id="JAW13386.1"/>
    </source>
</evidence>
<keyword evidence="6" id="KW-0812">Transmembrane</keyword>
<dbReference type="GO" id="GO:0000977">
    <property type="term" value="F:RNA polymerase II transcription regulatory region sequence-specific DNA binding"/>
    <property type="evidence" value="ECO:0007669"/>
    <property type="project" value="TreeGrafter"/>
</dbReference>
<dbReference type="GO" id="GO:0000981">
    <property type="term" value="F:DNA-binding transcription factor activity, RNA polymerase II-specific"/>
    <property type="evidence" value="ECO:0007669"/>
    <property type="project" value="TreeGrafter"/>
</dbReference>
<dbReference type="GO" id="GO:0008270">
    <property type="term" value="F:zinc ion binding"/>
    <property type="evidence" value="ECO:0007669"/>
    <property type="project" value="UniProtKB-KW"/>
</dbReference>
<feature type="compositionally biased region" description="Basic and acidic residues" evidence="5">
    <location>
        <begin position="33"/>
        <end position="43"/>
    </location>
</feature>
<dbReference type="Pfam" id="PF13639">
    <property type="entry name" value="zf-RING_2"/>
    <property type="match status" value="1"/>
</dbReference>
<evidence type="ECO:0000259" key="8">
    <source>
        <dbReference type="PROSITE" id="PS50089"/>
    </source>
</evidence>
<organism evidence="9">
    <name type="scientific">Panstrongylus lignarius</name>
    <dbReference type="NCBI Taxonomy" id="156445"/>
    <lineage>
        <taxon>Eukaryota</taxon>
        <taxon>Metazoa</taxon>
        <taxon>Ecdysozoa</taxon>
        <taxon>Arthropoda</taxon>
        <taxon>Hexapoda</taxon>
        <taxon>Insecta</taxon>
        <taxon>Pterygota</taxon>
        <taxon>Neoptera</taxon>
        <taxon>Paraneoptera</taxon>
        <taxon>Hemiptera</taxon>
        <taxon>Heteroptera</taxon>
        <taxon>Panheteroptera</taxon>
        <taxon>Cimicomorpha</taxon>
        <taxon>Reduviidae</taxon>
        <taxon>Triatominae</taxon>
        <taxon>Panstrongylus</taxon>
    </lineage>
</organism>
<dbReference type="InterPro" id="IPR034078">
    <property type="entry name" value="NFX1_fam"/>
</dbReference>
<keyword evidence="2 4" id="KW-0863">Zinc-finger</keyword>
<evidence type="ECO:0000256" key="4">
    <source>
        <dbReference type="PROSITE-ProRule" id="PRU00175"/>
    </source>
</evidence>
<feature type="transmembrane region" description="Helical" evidence="6">
    <location>
        <begin position="6"/>
        <end position="24"/>
    </location>
</feature>
<evidence type="ECO:0000256" key="2">
    <source>
        <dbReference type="ARBA" id="ARBA00022771"/>
    </source>
</evidence>
<keyword evidence="3" id="KW-0862">Zinc</keyword>
<protein>
    <submittedName>
        <fullName evidence="9">Putative transcriptional repressor nf-x1-like protein</fullName>
    </submittedName>
</protein>
<evidence type="ECO:0000256" key="5">
    <source>
        <dbReference type="SAM" id="MobiDB-lite"/>
    </source>
</evidence>
<dbReference type="AlphaFoldDB" id="A0A224XLL9"/>
<dbReference type="InterPro" id="IPR001841">
    <property type="entry name" value="Znf_RING"/>
</dbReference>
<keyword evidence="6" id="KW-1133">Transmembrane helix</keyword>
<proteinExistence type="predicted"/>
<dbReference type="GO" id="GO:0005634">
    <property type="term" value="C:nucleus"/>
    <property type="evidence" value="ECO:0007669"/>
    <property type="project" value="TreeGrafter"/>
</dbReference>
<feature type="domain" description="PHD-type" evidence="7">
    <location>
        <begin position="82"/>
        <end position="134"/>
    </location>
</feature>
<evidence type="ECO:0000259" key="7">
    <source>
        <dbReference type="PROSITE" id="PS50016"/>
    </source>
</evidence>
<dbReference type="InterPro" id="IPR013083">
    <property type="entry name" value="Znf_RING/FYVE/PHD"/>
</dbReference>
<accession>A0A224XLL9</accession>
<sequence length="182" mass="20788">MWSLLLKLGLTAVAGIGLGIVIILQQEAYRRESEYDRPRREPDPENGPSRRNTVRIRRNTPKSQQEEENQRELLETLLNSDSAECVICTDNISYQNKVWSCPHCWNIFHLDCISMWAEMNDSRSIWSCPVCRKDICSNGQTLLYKCMCGRETEPKVIDGVTPHCCGKPCIRDCGKQCHPGPC</sequence>
<feature type="domain" description="RING-type" evidence="8">
    <location>
        <begin position="85"/>
        <end position="132"/>
    </location>
</feature>
<dbReference type="PROSITE" id="PS01359">
    <property type="entry name" value="ZF_PHD_1"/>
    <property type="match status" value="1"/>
</dbReference>
<evidence type="ECO:0000256" key="1">
    <source>
        <dbReference type="ARBA" id="ARBA00022723"/>
    </source>
</evidence>
<evidence type="ECO:0000256" key="6">
    <source>
        <dbReference type="SAM" id="Phobius"/>
    </source>
</evidence>